<keyword evidence="7" id="KW-1185">Reference proteome</keyword>
<dbReference type="InterPro" id="IPR011333">
    <property type="entry name" value="SKP1/BTB/POZ_sf"/>
</dbReference>
<dbReference type="PIRSF" id="PIRSF037037">
    <property type="entry name" value="Kelch-like_protein_gigaxonin"/>
    <property type="match status" value="1"/>
</dbReference>
<evidence type="ECO:0000313" key="8">
    <source>
        <dbReference type="RefSeq" id="XP_035677197.1"/>
    </source>
</evidence>
<dbReference type="GO" id="GO:0031463">
    <property type="term" value="C:Cul3-RING ubiquitin ligase complex"/>
    <property type="evidence" value="ECO:0000318"/>
    <property type="project" value="GO_Central"/>
</dbReference>
<dbReference type="KEGG" id="bfo:118416220"/>
<evidence type="ECO:0000256" key="4">
    <source>
        <dbReference type="SAM" id="MobiDB-lite"/>
    </source>
</evidence>
<dbReference type="InParanoid" id="C3XQS9"/>
<dbReference type="SUPFAM" id="SSF117281">
    <property type="entry name" value="Kelch motif"/>
    <property type="match status" value="1"/>
</dbReference>
<dbReference type="Proteomes" id="UP000001554">
    <property type="component" value="Chromosome 5"/>
</dbReference>
<keyword evidence="2" id="KW-0677">Repeat</keyword>
<dbReference type="PANTHER" id="PTHR24412:SF488">
    <property type="entry name" value="KELCH-LIKE PROTEIN 24"/>
    <property type="match status" value="1"/>
</dbReference>
<dbReference type="Pfam" id="PF00651">
    <property type="entry name" value="BTB"/>
    <property type="match status" value="1"/>
</dbReference>
<dbReference type="SMART" id="SM00875">
    <property type="entry name" value="BACK"/>
    <property type="match status" value="1"/>
</dbReference>
<dbReference type="Gene3D" id="2.120.10.80">
    <property type="entry name" value="Kelch-type beta propeller"/>
    <property type="match status" value="1"/>
</dbReference>
<feature type="compositionally biased region" description="Polar residues" evidence="4">
    <location>
        <begin position="646"/>
        <end position="663"/>
    </location>
</feature>
<feature type="coiled-coil region" evidence="3">
    <location>
        <begin position="308"/>
        <end position="335"/>
    </location>
</feature>
<accession>C3XQS9</accession>
<protein>
    <submittedName>
        <fullName evidence="8">Kelch-like protein 24</fullName>
    </submittedName>
</protein>
<feature type="region of interest" description="Disordered" evidence="4">
    <location>
        <begin position="644"/>
        <end position="663"/>
    </location>
</feature>
<dbReference type="SMART" id="SM00225">
    <property type="entry name" value="BTB"/>
    <property type="match status" value="1"/>
</dbReference>
<evidence type="ECO:0000313" key="6">
    <source>
        <dbReference type="EMBL" id="EEN69655.1"/>
    </source>
</evidence>
<dbReference type="OrthoDB" id="6359943at2759"/>
<reference evidence="6" key="1">
    <citation type="journal article" date="2008" name="Nature">
        <title>The amphioxus genome and the evolution of the chordate karyotype.</title>
        <authorList>
            <consortium name="US DOE Joint Genome Institute (JGI-PGF)"/>
            <person name="Putnam N.H."/>
            <person name="Butts T."/>
            <person name="Ferrier D.E.K."/>
            <person name="Furlong R.F."/>
            <person name="Hellsten U."/>
            <person name="Kawashima T."/>
            <person name="Robinson-Rechavi M."/>
            <person name="Shoguchi E."/>
            <person name="Terry A."/>
            <person name="Yu J.-K."/>
            <person name="Benito-Gutierrez E.L."/>
            <person name="Dubchak I."/>
            <person name="Garcia-Fernandez J."/>
            <person name="Gibson-Brown J.J."/>
            <person name="Grigoriev I.V."/>
            <person name="Horton A.C."/>
            <person name="de Jong P.J."/>
            <person name="Jurka J."/>
            <person name="Kapitonov V.V."/>
            <person name="Kohara Y."/>
            <person name="Kuroki Y."/>
            <person name="Lindquist E."/>
            <person name="Lucas S."/>
            <person name="Osoegawa K."/>
            <person name="Pennacchio L.A."/>
            <person name="Salamov A.A."/>
            <person name="Satou Y."/>
            <person name="Sauka-Spengler T."/>
            <person name="Schmutz J."/>
            <person name="Shin-I T."/>
            <person name="Toyoda A."/>
            <person name="Bronner-Fraser M."/>
            <person name="Fujiyama A."/>
            <person name="Holland L.Z."/>
            <person name="Holland P.W.H."/>
            <person name="Satoh N."/>
            <person name="Rokhsar D.S."/>
        </authorList>
    </citation>
    <scope>NUCLEOTIDE SEQUENCE [LARGE SCALE GENOMIC DNA]</scope>
    <source>
        <strain evidence="6">S238N-H82</strain>
        <tissue evidence="6">Testes</tissue>
    </source>
</reference>
<name>C3XQS9_BRAFL</name>
<dbReference type="PANTHER" id="PTHR24412">
    <property type="entry name" value="KELCH PROTEIN"/>
    <property type="match status" value="1"/>
</dbReference>
<dbReference type="RefSeq" id="XP_035677197.1">
    <property type="nucleotide sequence ID" value="XM_035821304.1"/>
</dbReference>
<sequence length="663" mass="75518">MTKEHANLQDKAITGSEGVVFLKDKYNGWRWQDQHHGQRLLNGIYLVGEDRFNNKFIDTLVKNGLDRNVPSPSSLLHVLQQMRDTEHLCDVVLRVRDEYGTVKEVLRCHRAVLAACSPYFKAMLFGRFREGQAKEVTFKDISCETLRQLVNYVYTGVVTFTARNVELFFHASSMFQLPFLTDACCKYMVHNMNISHCLELFHFAKTHFCEELAREAKHFALKNLPDVISHGDIEGLTAEELVEVLNDDSHMWGGETLLEGVVRWLFWNTNNRGDVLQSLLQKLQIDITLMNKGFLKFIMTTEIGIKNSLRFREVLEEAVEKIKALELELTGHEVVLQIGGVSGSELADHSCKRIHYIDCFDSKTNACATVTELPQRLLQAQFNTTVLENDVYVVATFPCRQNKDSEVWKYSCMHDIWRRLPDLLESHGWDFLLHAADRKVYALGSGRILKSSEKCYEAFDHVANKWGRIEPVPETVEKACVAACMGKLYVMGHWGQAQFLVQIHKQDSQSWQSLVYPAFHGCKIQYHTATLGGMIYMMPLYATRQDYMCAYNTENNLFEKVFLPTNKRLQCGMTATDDSIIVTGGRELLSPDYATGNVEVFRPAEGCWKIVGRQSGLIRRGHTCVTVNGPSWMLDRLDKASEKRNMTGNEESGQGSGETVTSN</sequence>
<evidence type="ECO:0000313" key="7">
    <source>
        <dbReference type="Proteomes" id="UP000001554"/>
    </source>
</evidence>
<dbReference type="GeneID" id="118416220"/>
<dbReference type="eggNOG" id="KOG4441">
    <property type="taxonomic scope" value="Eukaryota"/>
</dbReference>
<reference evidence="8" key="3">
    <citation type="submission" date="2025-04" db="UniProtKB">
        <authorList>
            <consortium name="RefSeq"/>
        </authorList>
    </citation>
    <scope>IDENTIFICATION</scope>
    <source>
        <strain evidence="8">S238N-H82</strain>
        <tissue evidence="8">Testes</tissue>
    </source>
</reference>
<evidence type="ECO:0000256" key="3">
    <source>
        <dbReference type="SAM" id="Coils"/>
    </source>
</evidence>
<organism>
    <name type="scientific">Branchiostoma floridae</name>
    <name type="common">Florida lancelet</name>
    <name type="synonym">Amphioxus</name>
    <dbReference type="NCBI Taxonomy" id="7739"/>
    <lineage>
        <taxon>Eukaryota</taxon>
        <taxon>Metazoa</taxon>
        <taxon>Chordata</taxon>
        <taxon>Cephalochordata</taxon>
        <taxon>Leptocardii</taxon>
        <taxon>Amphioxiformes</taxon>
        <taxon>Branchiostomatidae</taxon>
        <taxon>Branchiostoma</taxon>
    </lineage>
</organism>
<dbReference type="InterPro" id="IPR017096">
    <property type="entry name" value="BTB-kelch_protein"/>
</dbReference>
<dbReference type="Gene3D" id="1.25.40.420">
    <property type="match status" value="1"/>
</dbReference>
<dbReference type="GO" id="GO:0005737">
    <property type="term" value="C:cytoplasm"/>
    <property type="evidence" value="ECO:0000318"/>
    <property type="project" value="GO_Central"/>
</dbReference>
<dbReference type="SUPFAM" id="SSF54695">
    <property type="entry name" value="POZ domain"/>
    <property type="match status" value="1"/>
</dbReference>
<dbReference type="Gene3D" id="3.30.710.10">
    <property type="entry name" value="Potassium Channel Kv1.1, Chain A"/>
    <property type="match status" value="1"/>
</dbReference>
<dbReference type="InterPro" id="IPR015915">
    <property type="entry name" value="Kelch-typ_b-propeller"/>
</dbReference>
<dbReference type="GO" id="GO:0043161">
    <property type="term" value="P:proteasome-mediated ubiquitin-dependent protein catabolic process"/>
    <property type="evidence" value="ECO:0000318"/>
    <property type="project" value="GO_Central"/>
</dbReference>
<dbReference type="InterPro" id="IPR000210">
    <property type="entry name" value="BTB/POZ_dom"/>
</dbReference>
<keyword evidence="1" id="KW-0880">Kelch repeat</keyword>
<feature type="domain" description="BTB" evidence="5">
    <location>
        <begin position="89"/>
        <end position="162"/>
    </location>
</feature>
<dbReference type="Pfam" id="PF07707">
    <property type="entry name" value="BACK"/>
    <property type="match status" value="1"/>
</dbReference>
<dbReference type="InterPro" id="IPR011705">
    <property type="entry name" value="BACK"/>
</dbReference>
<dbReference type="PROSITE" id="PS50097">
    <property type="entry name" value="BTB"/>
    <property type="match status" value="1"/>
</dbReference>
<gene>
    <name evidence="8" type="primary">LOC118416220</name>
    <name evidence="6" type="ORF">BRAFLDRAFT_93686</name>
</gene>
<dbReference type="AlphaFoldDB" id="C3XQS9"/>
<proteinExistence type="predicted"/>
<keyword evidence="3" id="KW-0175">Coiled coil</keyword>
<reference evidence="7" key="2">
    <citation type="journal article" date="2020" name="Nat. Ecol. Evol.">
        <title>Deeply conserved synteny resolves early events in vertebrate evolution.</title>
        <authorList>
            <person name="Simakov O."/>
            <person name="Marletaz F."/>
            <person name="Yue J.X."/>
            <person name="O'Connell B."/>
            <person name="Jenkins J."/>
            <person name="Brandt A."/>
            <person name="Calef R."/>
            <person name="Tung C.H."/>
            <person name="Huang T.K."/>
            <person name="Schmutz J."/>
            <person name="Satoh N."/>
            <person name="Yu J.K."/>
            <person name="Putnam N.H."/>
            <person name="Green R.E."/>
            <person name="Rokhsar D.S."/>
        </authorList>
    </citation>
    <scope>NUCLEOTIDE SEQUENCE [LARGE SCALE GENOMIC DNA]</scope>
    <source>
        <strain evidence="7">S238N-H82</strain>
    </source>
</reference>
<dbReference type="EMBL" id="GG666455">
    <property type="protein sequence ID" value="EEN69655.1"/>
    <property type="molecule type" value="Genomic_DNA"/>
</dbReference>
<evidence type="ECO:0000259" key="5">
    <source>
        <dbReference type="PROSITE" id="PS50097"/>
    </source>
</evidence>
<evidence type="ECO:0000256" key="2">
    <source>
        <dbReference type="ARBA" id="ARBA00022737"/>
    </source>
</evidence>
<evidence type="ECO:0000256" key="1">
    <source>
        <dbReference type="ARBA" id="ARBA00022441"/>
    </source>
</evidence>
<dbReference type="GO" id="GO:1990756">
    <property type="term" value="F:ubiquitin-like ligase-substrate adaptor activity"/>
    <property type="evidence" value="ECO:0000318"/>
    <property type="project" value="GO_Central"/>
</dbReference>